<dbReference type="Gene3D" id="3.60.21.10">
    <property type="match status" value="1"/>
</dbReference>
<dbReference type="Pfam" id="PF00149">
    <property type="entry name" value="Metallophos"/>
    <property type="match status" value="1"/>
</dbReference>
<dbReference type="RefSeq" id="WP_157740375.1">
    <property type="nucleotide sequence ID" value="NZ_LT594323.1"/>
</dbReference>
<gene>
    <name evidence="2" type="ORF">GA0070611_4799</name>
</gene>
<evidence type="ECO:0000313" key="2">
    <source>
        <dbReference type="EMBL" id="SBT50514.1"/>
    </source>
</evidence>
<name>A0A1A9A2W8_9ACTN</name>
<sequence length="276" mass="28121">MTVVGTSGRAGGLRLLDPVPQPLASLDHRSARSGGGSRHARLPVDRLRVDRLPAGCDALLVTGDLQGVAVPPTGGDPVLLGLALADQLAVWAEAGLLPPPERIGVLLTGDLYAAPAADRRGASGPVADVWLAFAAAGCPMVFGVAGNHDEVTAAEVGAYGESVALLDGESREWGGLRFAGVGGVVGDPRRPHRRDEADFLRAVGEAAATAPATLLLHEGPTGESAAQRGNPGVRQVLAAGPPTLTLCGHVHWDEPVARLGDGHVLNVDGRAVLLTA</sequence>
<feature type="domain" description="Calcineurin-like phosphoesterase" evidence="1">
    <location>
        <begin position="60"/>
        <end position="252"/>
    </location>
</feature>
<dbReference type="AlphaFoldDB" id="A0A1A9A2W8"/>
<evidence type="ECO:0000313" key="3">
    <source>
        <dbReference type="Proteomes" id="UP000199385"/>
    </source>
</evidence>
<dbReference type="InterPro" id="IPR004843">
    <property type="entry name" value="Calcineurin-like_PHP"/>
</dbReference>
<dbReference type="OrthoDB" id="2729229at2"/>
<protein>
    <submittedName>
        <fullName evidence="2">Calcineurin-like phosphoesterase</fullName>
    </submittedName>
</protein>
<dbReference type="SUPFAM" id="SSF56300">
    <property type="entry name" value="Metallo-dependent phosphatases"/>
    <property type="match status" value="1"/>
</dbReference>
<dbReference type="Proteomes" id="UP000199385">
    <property type="component" value="Chromosome I"/>
</dbReference>
<accession>A0A1A9A2W8</accession>
<reference evidence="3" key="1">
    <citation type="submission" date="2016-06" db="EMBL/GenBank/DDBJ databases">
        <authorList>
            <person name="Varghese N."/>
            <person name="Submissions Spin"/>
        </authorList>
    </citation>
    <scope>NUCLEOTIDE SEQUENCE [LARGE SCALE GENOMIC DNA]</scope>
    <source>
        <strain evidence="3">DSM 44815</strain>
    </source>
</reference>
<dbReference type="EMBL" id="LT594323">
    <property type="protein sequence ID" value="SBT50514.1"/>
    <property type="molecule type" value="Genomic_DNA"/>
</dbReference>
<proteinExistence type="predicted"/>
<dbReference type="GO" id="GO:0016787">
    <property type="term" value="F:hydrolase activity"/>
    <property type="evidence" value="ECO:0007669"/>
    <property type="project" value="InterPro"/>
</dbReference>
<dbReference type="InterPro" id="IPR029052">
    <property type="entry name" value="Metallo-depent_PP-like"/>
</dbReference>
<dbReference type="PATRIC" id="fig|261654.4.peg.4866"/>
<organism evidence="2 3">
    <name type="scientific">Micromonospora auratinigra</name>
    <dbReference type="NCBI Taxonomy" id="261654"/>
    <lineage>
        <taxon>Bacteria</taxon>
        <taxon>Bacillati</taxon>
        <taxon>Actinomycetota</taxon>
        <taxon>Actinomycetes</taxon>
        <taxon>Micromonosporales</taxon>
        <taxon>Micromonosporaceae</taxon>
        <taxon>Micromonospora</taxon>
    </lineage>
</organism>
<keyword evidence="3" id="KW-1185">Reference proteome</keyword>
<evidence type="ECO:0000259" key="1">
    <source>
        <dbReference type="Pfam" id="PF00149"/>
    </source>
</evidence>
<dbReference type="STRING" id="261654.GA0070611_4799"/>